<evidence type="ECO:0000313" key="3">
    <source>
        <dbReference type="Proteomes" id="UP000050326"/>
    </source>
</evidence>
<keyword evidence="1" id="KW-0812">Transmembrane</keyword>
<gene>
    <name evidence="2" type="ORF">OXPF_16820</name>
</gene>
<dbReference type="RefSeq" id="WP_160317182.1">
    <property type="nucleotide sequence ID" value="NZ_LKET01000029.1"/>
</dbReference>
<keyword evidence="1" id="KW-1133">Transmembrane helix</keyword>
<dbReference type="Proteomes" id="UP000050326">
    <property type="component" value="Unassembled WGS sequence"/>
</dbReference>
<dbReference type="AlphaFoldDB" id="A0A0P8YXW0"/>
<keyword evidence="1" id="KW-0472">Membrane</keyword>
<keyword evidence="3" id="KW-1185">Reference proteome</keyword>
<organism evidence="2 3">
    <name type="scientific">Oxobacter pfennigii</name>
    <dbReference type="NCBI Taxonomy" id="36849"/>
    <lineage>
        <taxon>Bacteria</taxon>
        <taxon>Bacillati</taxon>
        <taxon>Bacillota</taxon>
        <taxon>Clostridia</taxon>
        <taxon>Eubacteriales</taxon>
        <taxon>Clostridiaceae</taxon>
        <taxon>Oxobacter</taxon>
    </lineage>
</organism>
<accession>A0A0P8YXW0</accession>
<protein>
    <submittedName>
        <fullName evidence="2">Uncharacterized protein</fullName>
    </submittedName>
</protein>
<evidence type="ECO:0000256" key="1">
    <source>
        <dbReference type="SAM" id="Phobius"/>
    </source>
</evidence>
<reference evidence="2 3" key="1">
    <citation type="submission" date="2015-09" db="EMBL/GenBank/DDBJ databases">
        <title>Genome sequence of Oxobacter pfennigii DSM 3222.</title>
        <authorList>
            <person name="Poehlein A."/>
            <person name="Bengelsdorf F.R."/>
            <person name="Schiel-Bengelsdorf B."/>
            <person name="Duerre P."/>
            <person name="Daniel R."/>
        </authorList>
    </citation>
    <scope>NUCLEOTIDE SEQUENCE [LARGE SCALE GENOMIC DNA]</scope>
    <source>
        <strain evidence="2 3">DSM 3222</strain>
    </source>
</reference>
<evidence type="ECO:0000313" key="2">
    <source>
        <dbReference type="EMBL" id="KPU44599.1"/>
    </source>
</evidence>
<name>A0A0P8YXW0_9CLOT</name>
<dbReference type="STRING" id="36849.OXPF_16820"/>
<dbReference type="EMBL" id="LKET01000029">
    <property type="protein sequence ID" value="KPU44599.1"/>
    <property type="molecule type" value="Genomic_DNA"/>
</dbReference>
<feature type="transmembrane region" description="Helical" evidence="1">
    <location>
        <begin position="12"/>
        <end position="34"/>
    </location>
</feature>
<sequence>MSSFNTVMKEFPLLIMQVIDMFYKISLIIALFYATKALRLYIDKNSNKQ</sequence>
<proteinExistence type="predicted"/>
<comment type="caution">
    <text evidence="2">The sequence shown here is derived from an EMBL/GenBank/DDBJ whole genome shotgun (WGS) entry which is preliminary data.</text>
</comment>